<dbReference type="EMBL" id="JAKWBI020000346">
    <property type="protein sequence ID" value="KAJ2896195.1"/>
    <property type="molecule type" value="Genomic_DNA"/>
</dbReference>
<evidence type="ECO:0000256" key="1">
    <source>
        <dbReference type="ARBA" id="ARBA00004141"/>
    </source>
</evidence>
<dbReference type="InterPro" id="IPR001757">
    <property type="entry name" value="P_typ_ATPase"/>
</dbReference>
<evidence type="ECO:0000256" key="2">
    <source>
        <dbReference type="ARBA" id="ARBA00004308"/>
    </source>
</evidence>
<dbReference type="InterPro" id="IPR032631">
    <property type="entry name" value="P-type_ATPase_N"/>
</dbReference>
<feature type="domain" description="P-type ATPase N-terminal" evidence="20">
    <location>
        <begin position="71"/>
        <end position="125"/>
    </location>
</feature>
<feature type="compositionally biased region" description="Basic and acidic residues" evidence="18">
    <location>
        <begin position="470"/>
        <end position="481"/>
    </location>
</feature>
<evidence type="ECO:0000256" key="16">
    <source>
        <dbReference type="PIRSR" id="PIRSR606539-3"/>
    </source>
</evidence>
<dbReference type="GO" id="GO:0000287">
    <property type="term" value="F:magnesium ion binding"/>
    <property type="evidence" value="ECO:0007669"/>
    <property type="project" value="UniProtKB-UniRule"/>
</dbReference>
<dbReference type="Pfam" id="PF16209">
    <property type="entry name" value="PhoLip_ATPase_N"/>
    <property type="match status" value="1"/>
</dbReference>
<feature type="compositionally biased region" description="Basic and acidic residues" evidence="18">
    <location>
        <begin position="39"/>
        <end position="51"/>
    </location>
</feature>
<evidence type="ECO:0000313" key="22">
    <source>
        <dbReference type="EMBL" id="KAJ2896195.1"/>
    </source>
</evidence>
<feature type="binding site" evidence="16">
    <location>
        <position position="444"/>
    </location>
    <ligand>
        <name>Mg(2+)</name>
        <dbReference type="ChEBI" id="CHEBI:18420"/>
    </ligand>
</feature>
<dbReference type="InterPro" id="IPR023298">
    <property type="entry name" value="ATPase_P-typ_TM_dom_sf"/>
</dbReference>
<organism evidence="22 23">
    <name type="scientific">Zalerion maritima</name>
    <dbReference type="NCBI Taxonomy" id="339359"/>
    <lineage>
        <taxon>Eukaryota</taxon>
        <taxon>Fungi</taxon>
        <taxon>Dikarya</taxon>
        <taxon>Ascomycota</taxon>
        <taxon>Pezizomycotina</taxon>
        <taxon>Sordariomycetes</taxon>
        <taxon>Lulworthiomycetidae</taxon>
        <taxon>Lulworthiales</taxon>
        <taxon>Lulworthiaceae</taxon>
        <taxon>Zalerion</taxon>
    </lineage>
</organism>
<comment type="subcellular location">
    <subcellularLocation>
        <location evidence="2">Endomembrane system</location>
    </subcellularLocation>
    <subcellularLocation>
        <location evidence="1 17">Membrane</location>
        <topology evidence="1 17">Multi-pass membrane protein</topology>
    </subcellularLocation>
</comment>
<feature type="binding site" evidence="15">
    <location>
        <position position="661"/>
    </location>
    <ligand>
        <name>ATP</name>
        <dbReference type="ChEBI" id="CHEBI:30616"/>
    </ligand>
</feature>
<feature type="domain" description="P-type ATPase C-terminal" evidence="21">
    <location>
        <begin position="1035"/>
        <end position="1272"/>
    </location>
</feature>
<feature type="region of interest" description="Disordered" evidence="18">
    <location>
        <begin position="1379"/>
        <end position="1406"/>
    </location>
</feature>
<feature type="binding site" evidence="15">
    <location>
        <position position="592"/>
    </location>
    <ligand>
        <name>ATP</name>
        <dbReference type="ChEBI" id="CHEBI:30616"/>
    </ligand>
</feature>
<dbReference type="SUPFAM" id="SSF81660">
    <property type="entry name" value="Metal cation-transporting ATPase, ATP-binding domain N"/>
    <property type="match status" value="1"/>
</dbReference>
<feature type="binding site" evidence="16">
    <location>
        <position position="1010"/>
    </location>
    <ligand>
        <name>Mg(2+)</name>
        <dbReference type="ChEBI" id="CHEBI:18420"/>
    </ligand>
</feature>
<keyword evidence="6 15" id="KW-0547">Nucleotide-binding</keyword>
<dbReference type="PANTHER" id="PTHR24092">
    <property type="entry name" value="PROBABLE PHOSPHOLIPID-TRANSPORTING ATPASE"/>
    <property type="match status" value="1"/>
</dbReference>
<dbReference type="NCBIfam" id="TIGR01652">
    <property type="entry name" value="ATPase-Plipid"/>
    <property type="match status" value="1"/>
</dbReference>
<evidence type="ECO:0000256" key="18">
    <source>
        <dbReference type="SAM" id="MobiDB-lite"/>
    </source>
</evidence>
<evidence type="ECO:0000256" key="7">
    <source>
        <dbReference type="ARBA" id="ARBA00022840"/>
    </source>
</evidence>
<dbReference type="Gene3D" id="3.40.50.1000">
    <property type="entry name" value="HAD superfamily/HAD-like"/>
    <property type="match status" value="1"/>
</dbReference>
<comment type="catalytic activity">
    <reaction evidence="13">
        <text>a 1,2-diacyl-sn-glycero-3-phosphoethanolamine(out) + ATP + H2O = a 1,2-diacyl-sn-glycero-3-phosphoethanolamine(in) + ADP + phosphate + H(+)</text>
        <dbReference type="Rhea" id="RHEA:66132"/>
        <dbReference type="ChEBI" id="CHEBI:15377"/>
        <dbReference type="ChEBI" id="CHEBI:15378"/>
        <dbReference type="ChEBI" id="CHEBI:30616"/>
        <dbReference type="ChEBI" id="CHEBI:43474"/>
        <dbReference type="ChEBI" id="CHEBI:64612"/>
        <dbReference type="ChEBI" id="CHEBI:456216"/>
    </reaction>
    <physiologicalReaction direction="left-to-right" evidence="13">
        <dbReference type="Rhea" id="RHEA:66133"/>
    </physiologicalReaction>
</comment>
<feature type="binding site" evidence="16">
    <location>
        <position position="446"/>
    </location>
    <ligand>
        <name>Mg(2+)</name>
        <dbReference type="ChEBI" id="CHEBI:18420"/>
    </ligand>
</feature>
<dbReference type="GO" id="GO:0005802">
    <property type="term" value="C:trans-Golgi network"/>
    <property type="evidence" value="ECO:0007669"/>
    <property type="project" value="TreeGrafter"/>
</dbReference>
<keyword evidence="7 15" id="KW-0067">ATP-binding</keyword>
<dbReference type="SUPFAM" id="SSF56784">
    <property type="entry name" value="HAD-like"/>
    <property type="match status" value="1"/>
</dbReference>
<dbReference type="GO" id="GO:0005524">
    <property type="term" value="F:ATP binding"/>
    <property type="evidence" value="ECO:0007669"/>
    <property type="project" value="UniProtKB-UniRule"/>
</dbReference>
<evidence type="ECO:0000256" key="4">
    <source>
        <dbReference type="ARBA" id="ARBA00022692"/>
    </source>
</evidence>
<feature type="domain" description="P-type ATPase A" evidence="19">
    <location>
        <begin position="180"/>
        <end position="242"/>
    </location>
</feature>
<dbReference type="GO" id="GO:0032456">
    <property type="term" value="P:endocytic recycling"/>
    <property type="evidence" value="ECO:0007669"/>
    <property type="project" value="TreeGrafter"/>
</dbReference>
<evidence type="ECO:0000256" key="9">
    <source>
        <dbReference type="ARBA" id="ARBA00022967"/>
    </source>
</evidence>
<dbReference type="SUPFAM" id="SSF81653">
    <property type="entry name" value="Calcium ATPase, transduction domain A"/>
    <property type="match status" value="1"/>
</dbReference>
<evidence type="ECO:0000256" key="15">
    <source>
        <dbReference type="PIRSR" id="PIRSR606539-2"/>
    </source>
</evidence>
<sequence>MGTSGANDDAQPGRWAWPKLFLRRQIRRLPFTKNGSGKGGEKDGGGGGGERHIPLRLHRESPLVDPQRGLPYIANTIRTSRYTVWDFLPKQFFFQFSRLGNFYFLCVGVPQTVPGLSTTGNFTTILPLMFFVMLTMAKEGFFDYKRHRQDKVENANPTTVLRISRKQKDQSWQENTPPFEWADVKWEDVKVGDIVKLKRDDPVPADLILIHASGEDGLAYVETMALDGETNLKTKNTPSILEDCDTVEGIAKCRAEFVVEAPNRDLYRFEGKLAVEDAAVPLTINELLHRGTTLRNTEEALGIAVNTGEECKIRMNANHHPRAKKPAIEAMINWIIITLAVYMVTLSCGLSGGYIMWQDRIEDKSWSLDGAAVPFYEIIIGFLIQFNNVIPLALFISLEIVKLAQQLMLNSDIEIYDESSDTPTRCNTNTILENLGQISYILTDKTGTLTENVLKFRKMSVAGTSWYMPEKDEGKDVETDMSRASGTSGTTTPSLPSLKAAAEVRRKSTSSARGPKSPFLRRIESYESHRSSIAPAPEELSTEDLNDFVRQRPNSSFTRKAREFILAMALCHTCLPEERDGEIDYQASSADELALVRAAADMGFKVTRRSPQIIAVRAKDLEGEEKTTNYEILDIVEFSSKRKRFSIVIKYPDGRIALLCKGADSMILPRLRQADLAIRMAKEAENTANVETKRHQEMEERQPRNSFGGRPSLTISRSPSRRRRTSFEEKVARSRSLDLNRTVLRNSLLSPQPVTRSQSFDIRGRTLPPAPTPTTDARFTFLDSPGLHKDENVFRRCFQQMEDYARDGLRTLIYAQKFIPEAEYRAWKKIYEEANTSFTNRQEMIENAGEIIEQNLELVGATAIEDRLQEGVPATIDKLRRANIKIWMLTGDKRETAINIAHSASICKPGSSVLIFDSTSPVGLGMQITRAAAEITSRRNGHNVIVFDGATLSAIDASDDLRARLFALLLDADSVICCRASPAQKAQLVRSIRSQSPSTLTLSIGDGGNDVAMIQEASVGVGISGGGAKEGLQAARIADFSIPQFRFLQRLLLVHGRWNYSRTAKFVLATFWKEAFFYIPAAVYQPHTGYTGTSLYEMASLTVFNTLFTALCVIVMGIWEQDLEAETLLAVPELYVYGQRNEGLNLWKYLRWMIGAVSEGILVWFAVWLGYGAVFGPVIRDNGLFAFGDLALFETHHKTYIVLISFLVTVAGWWAWNLLLSAIYTEGVILYAVRNGFIHIFGPDMAWWLTLIGALGLLCVIELAYKAVKRSLVVEGLWKWPPWTGGWKRMGAWFARTFSVDGIKERRERRKRRSAGGMIGMVDLVVDDEGEIVEPDATTTKTTKAGPGRGKSAEEWDLELWQELEQFPEMRERIRRVLKEERGEDVDGEGDADEDLGLDLKDVITR</sequence>
<dbReference type="Pfam" id="PF13246">
    <property type="entry name" value="Cation_ATPase"/>
    <property type="match status" value="1"/>
</dbReference>
<feature type="transmembrane region" description="Helical" evidence="17">
    <location>
        <begin position="375"/>
        <end position="398"/>
    </location>
</feature>
<dbReference type="InterPro" id="IPR032630">
    <property type="entry name" value="P_typ_ATPase_c"/>
</dbReference>
<feature type="region of interest" description="Disordered" evidence="18">
    <location>
        <begin position="754"/>
        <end position="776"/>
    </location>
</feature>
<feature type="binding site" evidence="15">
    <location>
        <position position="890"/>
    </location>
    <ligand>
        <name>ATP</name>
        <dbReference type="ChEBI" id="CHEBI:30616"/>
    </ligand>
</feature>
<dbReference type="InterPro" id="IPR036412">
    <property type="entry name" value="HAD-like_sf"/>
</dbReference>
<evidence type="ECO:0000256" key="10">
    <source>
        <dbReference type="ARBA" id="ARBA00022989"/>
    </source>
</evidence>
<comment type="caution">
    <text evidence="17">Lacks conserved residue(s) required for the propagation of feature annotation.</text>
</comment>
<dbReference type="InterPro" id="IPR059000">
    <property type="entry name" value="ATPase_P-type_domA"/>
</dbReference>
<dbReference type="SUPFAM" id="SSF81665">
    <property type="entry name" value="Calcium ATPase, transmembrane domain M"/>
    <property type="match status" value="1"/>
</dbReference>
<dbReference type="Gene3D" id="3.40.1110.10">
    <property type="entry name" value="Calcium-transporting ATPase, cytoplasmic domain N"/>
    <property type="match status" value="1"/>
</dbReference>
<evidence type="ECO:0000256" key="3">
    <source>
        <dbReference type="ARBA" id="ARBA00008109"/>
    </source>
</evidence>
<feature type="transmembrane region" description="Helical" evidence="17">
    <location>
        <begin position="1200"/>
        <end position="1225"/>
    </location>
</feature>
<keyword evidence="10 17" id="KW-1133">Transmembrane helix</keyword>
<evidence type="ECO:0000259" key="20">
    <source>
        <dbReference type="Pfam" id="PF16209"/>
    </source>
</evidence>
<evidence type="ECO:0000256" key="13">
    <source>
        <dbReference type="ARBA" id="ARBA00049128"/>
    </source>
</evidence>
<evidence type="ECO:0000256" key="11">
    <source>
        <dbReference type="ARBA" id="ARBA00023136"/>
    </source>
</evidence>
<evidence type="ECO:0000259" key="21">
    <source>
        <dbReference type="Pfam" id="PF16212"/>
    </source>
</evidence>
<feature type="binding site" evidence="15">
    <location>
        <position position="1010"/>
    </location>
    <ligand>
        <name>ATP</name>
        <dbReference type="ChEBI" id="CHEBI:30616"/>
    </ligand>
</feature>
<feature type="binding site" evidence="15">
    <location>
        <position position="445"/>
    </location>
    <ligand>
        <name>ATP</name>
        <dbReference type="ChEBI" id="CHEBI:30616"/>
    </ligand>
</feature>
<dbReference type="InterPro" id="IPR023214">
    <property type="entry name" value="HAD_sf"/>
</dbReference>
<gene>
    <name evidence="22" type="ORF">MKZ38_005763</name>
</gene>
<dbReference type="Proteomes" id="UP001201980">
    <property type="component" value="Unassembled WGS sequence"/>
</dbReference>
<feature type="binding site" evidence="15">
    <location>
        <position position="985"/>
    </location>
    <ligand>
        <name>ATP</name>
        <dbReference type="ChEBI" id="CHEBI:30616"/>
    </ligand>
</feature>
<feature type="binding site" evidence="15">
    <location>
        <position position="638"/>
    </location>
    <ligand>
        <name>ATP</name>
        <dbReference type="ChEBI" id="CHEBI:30616"/>
    </ligand>
</feature>
<dbReference type="GO" id="GO:0016887">
    <property type="term" value="F:ATP hydrolysis activity"/>
    <property type="evidence" value="ECO:0007669"/>
    <property type="project" value="InterPro"/>
</dbReference>
<feature type="binding site" evidence="15">
    <location>
        <position position="446"/>
    </location>
    <ligand>
        <name>ATP</name>
        <dbReference type="ChEBI" id="CHEBI:30616"/>
    </ligand>
</feature>
<protein>
    <recommendedName>
        <fullName evidence="17">Phospholipid-transporting ATPase</fullName>
        <ecNumber evidence="17">7.6.2.1</ecNumber>
    </recommendedName>
</protein>
<keyword evidence="5 16" id="KW-0479">Metal-binding</keyword>
<feature type="compositionally biased region" description="Acidic residues" evidence="18">
    <location>
        <begin position="1383"/>
        <end position="1397"/>
    </location>
</feature>
<feature type="binding site" evidence="15">
    <location>
        <position position="891"/>
    </location>
    <ligand>
        <name>ATP</name>
        <dbReference type="ChEBI" id="CHEBI:30616"/>
    </ligand>
</feature>
<feature type="binding site" evidence="15">
    <location>
        <position position="979"/>
    </location>
    <ligand>
        <name>ATP</name>
        <dbReference type="ChEBI" id="CHEBI:30616"/>
    </ligand>
</feature>
<name>A0AAD5WQ54_9PEZI</name>
<feature type="transmembrane region" description="Helical" evidence="17">
    <location>
        <begin position="1245"/>
        <end position="1265"/>
    </location>
</feature>
<dbReference type="PANTHER" id="PTHR24092:SF174">
    <property type="entry name" value="PHOSPHOLIPID-TRANSPORTING ATPASE DNF3-RELATED"/>
    <property type="match status" value="1"/>
</dbReference>
<dbReference type="PRINTS" id="PR00119">
    <property type="entry name" value="CATATPASE"/>
</dbReference>
<comment type="similarity">
    <text evidence="3 17">Belongs to the cation transport ATPase (P-type) (TC 3.A.3) family. Type IV subfamily.</text>
</comment>
<dbReference type="InterPro" id="IPR008250">
    <property type="entry name" value="ATPase_P-typ_transduc_dom_A_sf"/>
</dbReference>
<feature type="binding site" evidence="15">
    <location>
        <position position="444"/>
    </location>
    <ligand>
        <name>ATP</name>
        <dbReference type="ChEBI" id="CHEBI:30616"/>
    </ligand>
</feature>
<dbReference type="InterPro" id="IPR023299">
    <property type="entry name" value="ATPase_P-typ_cyto_dom_N"/>
</dbReference>
<evidence type="ECO:0000256" key="14">
    <source>
        <dbReference type="PIRSR" id="PIRSR606539-1"/>
    </source>
</evidence>
<keyword evidence="9 17" id="KW-1278">Translocase</keyword>
<dbReference type="GO" id="GO:0005886">
    <property type="term" value="C:plasma membrane"/>
    <property type="evidence" value="ECO:0007669"/>
    <property type="project" value="TreeGrafter"/>
</dbReference>
<evidence type="ECO:0000256" key="8">
    <source>
        <dbReference type="ARBA" id="ARBA00022842"/>
    </source>
</evidence>
<feature type="region of interest" description="Disordered" evidence="18">
    <location>
        <begin position="31"/>
        <end position="51"/>
    </location>
</feature>
<feature type="binding site" evidence="15">
    <location>
        <position position="892"/>
    </location>
    <ligand>
        <name>ATP</name>
        <dbReference type="ChEBI" id="CHEBI:30616"/>
    </ligand>
</feature>
<evidence type="ECO:0000313" key="23">
    <source>
        <dbReference type="Proteomes" id="UP001201980"/>
    </source>
</evidence>
<comment type="catalytic activity">
    <reaction evidence="12 17">
        <text>ATP + H2O + phospholipidSide 1 = ADP + phosphate + phospholipidSide 2.</text>
        <dbReference type="EC" id="7.6.2.1"/>
    </reaction>
</comment>
<dbReference type="GO" id="GO:0140326">
    <property type="term" value="F:ATPase-coupled intramembrane lipid transporter activity"/>
    <property type="evidence" value="ECO:0007669"/>
    <property type="project" value="UniProtKB-EC"/>
</dbReference>
<accession>A0AAD5WQ54</accession>
<feature type="transmembrane region" description="Helical" evidence="17">
    <location>
        <begin position="1161"/>
        <end position="1179"/>
    </location>
</feature>
<feature type="transmembrane region" description="Helical" evidence="17">
    <location>
        <begin position="332"/>
        <end position="355"/>
    </location>
</feature>
<evidence type="ECO:0000256" key="6">
    <source>
        <dbReference type="ARBA" id="ARBA00022741"/>
    </source>
</evidence>
<keyword evidence="11 17" id="KW-0472">Membrane</keyword>
<feature type="region of interest" description="Disordered" evidence="18">
    <location>
        <begin position="687"/>
        <end position="731"/>
    </location>
</feature>
<dbReference type="FunFam" id="3.40.50.1000:FF:000014">
    <property type="entry name" value="Phospholipid-transporting ATPase"/>
    <property type="match status" value="1"/>
</dbReference>
<dbReference type="GO" id="GO:0045332">
    <property type="term" value="P:phospholipid translocation"/>
    <property type="evidence" value="ECO:0007669"/>
    <property type="project" value="TreeGrafter"/>
</dbReference>
<feature type="compositionally biased region" description="Low complexity" evidence="18">
    <location>
        <begin position="485"/>
        <end position="498"/>
    </location>
</feature>
<evidence type="ECO:0000256" key="5">
    <source>
        <dbReference type="ARBA" id="ARBA00022723"/>
    </source>
</evidence>
<proteinExistence type="inferred from homology"/>
<dbReference type="Pfam" id="PF00122">
    <property type="entry name" value="E1-E2_ATPase"/>
    <property type="match status" value="1"/>
</dbReference>
<dbReference type="NCBIfam" id="TIGR01494">
    <property type="entry name" value="ATPase_P-type"/>
    <property type="match status" value="1"/>
</dbReference>
<evidence type="ECO:0000256" key="12">
    <source>
        <dbReference type="ARBA" id="ARBA00034036"/>
    </source>
</evidence>
<dbReference type="InterPro" id="IPR018303">
    <property type="entry name" value="ATPase_P-typ_P_site"/>
</dbReference>
<keyword evidence="8 16" id="KW-0460">Magnesium</keyword>
<feature type="binding site" evidence="15">
    <location>
        <position position="1009"/>
    </location>
    <ligand>
        <name>ATP</name>
        <dbReference type="ChEBI" id="CHEBI:30616"/>
    </ligand>
</feature>
<dbReference type="EC" id="7.6.2.1" evidence="17"/>
<keyword evidence="23" id="KW-1185">Reference proteome</keyword>
<feature type="active site" description="4-aspartylphosphate intermediate" evidence="14">
    <location>
        <position position="444"/>
    </location>
</feature>
<dbReference type="Gene3D" id="2.70.150.10">
    <property type="entry name" value="Calcium-transporting ATPase, cytoplasmic transduction domain A"/>
    <property type="match status" value="1"/>
</dbReference>
<dbReference type="PROSITE" id="PS00154">
    <property type="entry name" value="ATPASE_E1_E2"/>
    <property type="match status" value="1"/>
</dbReference>
<comment type="caution">
    <text evidence="22">The sequence shown here is derived from an EMBL/GenBank/DDBJ whole genome shotgun (WGS) entry which is preliminary data.</text>
</comment>
<dbReference type="InterPro" id="IPR006539">
    <property type="entry name" value="P-type_ATPase_IV"/>
</dbReference>
<dbReference type="GO" id="GO:0006892">
    <property type="term" value="P:post-Golgi vesicle-mediated transport"/>
    <property type="evidence" value="ECO:0007669"/>
    <property type="project" value="TreeGrafter"/>
</dbReference>
<feature type="region of interest" description="Disordered" evidence="18">
    <location>
        <begin position="1333"/>
        <end position="1352"/>
    </location>
</feature>
<feature type="compositionally biased region" description="Basic and acidic residues" evidence="18">
    <location>
        <begin position="687"/>
        <end position="703"/>
    </location>
</feature>
<feature type="binding site" evidence="15">
    <location>
        <position position="810"/>
    </location>
    <ligand>
        <name>ATP</name>
        <dbReference type="ChEBI" id="CHEBI:30616"/>
    </ligand>
</feature>
<comment type="cofactor">
    <cofactor evidence="16">
        <name>Mg(2+)</name>
        <dbReference type="ChEBI" id="CHEBI:18420"/>
    </cofactor>
</comment>
<feature type="binding site" evidence="16">
    <location>
        <position position="1006"/>
    </location>
    <ligand>
        <name>Mg(2+)</name>
        <dbReference type="ChEBI" id="CHEBI:18420"/>
    </ligand>
</feature>
<evidence type="ECO:0000259" key="19">
    <source>
        <dbReference type="Pfam" id="PF00122"/>
    </source>
</evidence>
<reference evidence="22" key="1">
    <citation type="submission" date="2022-07" db="EMBL/GenBank/DDBJ databases">
        <title>Draft genome sequence of Zalerion maritima ATCC 34329, a (micro)plastics degrading marine fungus.</title>
        <authorList>
            <person name="Paco A."/>
            <person name="Goncalves M.F.M."/>
            <person name="Rocha-Santos T.A.P."/>
            <person name="Alves A."/>
        </authorList>
    </citation>
    <scope>NUCLEOTIDE SEQUENCE</scope>
    <source>
        <strain evidence="22">ATCC 34329</strain>
    </source>
</reference>
<dbReference type="Pfam" id="PF00702">
    <property type="entry name" value="Hydrolase"/>
    <property type="match status" value="1"/>
</dbReference>
<feature type="region of interest" description="Disordered" evidence="18">
    <location>
        <begin position="470"/>
        <end position="518"/>
    </location>
</feature>
<dbReference type="Pfam" id="PF16212">
    <property type="entry name" value="PhoLip_ATPase_C"/>
    <property type="match status" value="1"/>
</dbReference>
<evidence type="ECO:0000256" key="17">
    <source>
        <dbReference type="RuleBase" id="RU362033"/>
    </source>
</evidence>
<keyword evidence="4 17" id="KW-0812">Transmembrane</keyword>